<accession>A0A348WFS9</accession>
<keyword evidence="16" id="KW-0594">Phospholipid biosynthesis</keyword>
<comment type="catalytic activity">
    <reaction evidence="1 18">
        <text>a 1,2-diacyl-sn-glycero-3-phosphate + CTP + H(+) = a CDP-1,2-diacyl-sn-glycerol + diphosphate</text>
        <dbReference type="Rhea" id="RHEA:16229"/>
        <dbReference type="ChEBI" id="CHEBI:15378"/>
        <dbReference type="ChEBI" id="CHEBI:33019"/>
        <dbReference type="ChEBI" id="CHEBI:37563"/>
        <dbReference type="ChEBI" id="CHEBI:58332"/>
        <dbReference type="ChEBI" id="CHEBI:58608"/>
        <dbReference type="EC" id="2.7.7.41"/>
    </reaction>
</comment>
<comment type="caution">
    <text evidence="20">The sequence shown here is derived from an EMBL/GenBank/DDBJ whole genome shotgun (WGS) entry which is preliminary data.</text>
</comment>
<keyword evidence="13 19" id="KW-1133">Transmembrane helix</keyword>
<keyword evidence="8" id="KW-1003">Cell membrane</keyword>
<evidence type="ECO:0000256" key="11">
    <source>
        <dbReference type="ARBA" id="ARBA00022692"/>
    </source>
</evidence>
<comment type="pathway">
    <text evidence="3 18">Phospholipid metabolism; CDP-diacylglycerol biosynthesis; CDP-diacylglycerol from sn-glycerol 3-phosphate: step 3/3.</text>
</comment>
<evidence type="ECO:0000313" key="21">
    <source>
        <dbReference type="Proteomes" id="UP000264719"/>
    </source>
</evidence>
<dbReference type="PANTHER" id="PTHR46382">
    <property type="entry name" value="PHOSPHATIDATE CYTIDYLYLTRANSFERASE"/>
    <property type="match status" value="1"/>
</dbReference>
<feature type="transmembrane region" description="Helical" evidence="19">
    <location>
        <begin position="191"/>
        <end position="209"/>
    </location>
</feature>
<dbReference type="PANTHER" id="PTHR46382:SF1">
    <property type="entry name" value="PHOSPHATIDATE CYTIDYLYLTRANSFERASE"/>
    <property type="match status" value="1"/>
</dbReference>
<feature type="transmembrane region" description="Helical" evidence="19">
    <location>
        <begin position="68"/>
        <end position="92"/>
    </location>
</feature>
<feature type="transmembrane region" description="Helical" evidence="19">
    <location>
        <begin position="20"/>
        <end position="48"/>
    </location>
</feature>
<feature type="transmembrane region" description="Helical" evidence="19">
    <location>
        <begin position="104"/>
        <end position="123"/>
    </location>
</feature>
<dbReference type="Proteomes" id="UP000264719">
    <property type="component" value="Unassembled WGS sequence"/>
</dbReference>
<keyword evidence="12 18" id="KW-0548">Nucleotidyltransferase</keyword>
<evidence type="ECO:0000256" key="16">
    <source>
        <dbReference type="ARBA" id="ARBA00023209"/>
    </source>
</evidence>
<dbReference type="GO" id="GO:0005886">
    <property type="term" value="C:plasma membrane"/>
    <property type="evidence" value="ECO:0007669"/>
    <property type="project" value="UniProtKB-SubCell"/>
</dbReference>
<gene>
    <name evidence="20" type="ORF">DCS45_16170</name>
</gene>
<evidence type="ECO:0000256" key="10">
    <source>
        <dbReference type="ARBA" id="ARBA00022679"/>
    </source>
</evidence>
<dbReference type="GO" id="GO:0004605">
    <property type="term" value="F:phosphatidate cytidylyltransferase activity"/>
    <property type="evidence" value="ECO:0007669"/>
    <property type="project" value="UniProtKB-EC"/>
</dbReference>
<dbReference type="EMBL" id="DMVW01000156">
    <property type="protein sequence ID" value="HAR53391.1"/>
    <property type="molecule type" value="Genomic_DNA"/>
</dbReference>
<proteinExistence type="inferred from homology"/>
<keyword evidence="15 19" id="KW-0472">Membrane</keyword>
<dbReference type="Pfam" id="PF01148">
    <property type="entry name" value="CTP_transf_1"/>
    <property type="match status" value="1"/>
</dbReference>
<keyword evidence="9" id="KW-0444">Lipid biosynthesis</keyword>
<keyword evidence="14" id="KW-0443">Lipid metabolism</keyword>
<evidence type="ECO:0000313" key="20">
    <source>
        <dbReference type="EMBL" id="HAR53391.1"/>
    </source>
</evidence>
<organism evidence="20 21">
    <name type="scientific">Roseovarius nubinhibens</name>
    <dbReference type="NCBI Taxonomy" id="314263"/>
    <lineage>
        <taxon>Bacteria</taxon>
        <taxon>Pseudomonadati</taxon>
        <taxon>Pseudomonadota</taxon>
        <taxon>Alphaproteobacteria</taxon>
        <taxon>Rhodobacterales</taxon>
        <taxon>Roseobacteraceae</taxon>
        <taxon>Roseovarius</taxon>
    </lineage>
</organism>
<protein>
    <recommendedName>
        <fullName evidence="7 18">Phosphatidate cytidylyltransferase</fullName>
        <ecNumber evidence="6 18">2.7.7.41</ecNumber>
    </recommendedName>
</protein>
<evidence type="ECO:0000256" key="14">
    <source>
        <dbReference type="ARBA" id="ARBA00023098"/>
    </source>
</evidence>
<evidence type="ECO:0000256" key="6">
    <source>
        <dbReference type="ARBA" id="ARBA00012487"/>
    </source>
</evidence>
<dbReference type="InterPro" id="IPR000374">
    <property type="entry name" value="PC_trans"/>
</dbReference>
<evidence type="ECO:0000256" key="12">
    <source>
        <dbReference type="ARBA" id="ARBA00022695"/>
    </source>
</evidence>
<evidence type="ECO:0000256" key="18">
    <source>
        <dbReference type="RuleBase" id="RU003938"/>
    </source>
</evidence>
<dbReference type="EC" id="2.7.7.41" evidence="6 18"/>
<name>A0A348WFS9_9RHOB</name>
<evidence type="ECO:0000256" key="15">
    <source>
        <dbReference type="ARBA" id="ARBA00023136"/>
    </source>
</evidence>
<reference evidence="20 21" key="1">
    <citation type="journal article" date="2018" name="Nat. Biotechnol.">
        <title>A standardized bacterial taxonomy based on genome phylogeny substantially revises the tree of life.</title>
        <authorList>
            <person name="Parks D.H."/>
            <person name="Chuvochina M."/>
            <person name="Waite D.W."/>
            <person name="Rinke C."/>
            <person name="Skarshewski A."/>
            <person name="Chaumeil P.A."/>
            <person name="Hugenholtz P."/>
        </authorList>
    </citation>
    <scope>NUCLEOTIDE SEQUENCE [LARGE SCALE GENOMIC DNA]</scope>
    <source>
        <strain evidence="20">UBA9169</strain>
    </source>
</reference>
<feature type="transmembrane region" description="Helical" evidence="19">
    <location>
        <begin position="129"/>
        <end position="148"/>
    </location>
</feature>
<dbReference type="AlphaFoldDB" id="A0A348WFS9"/>
<evidence type="ECO:0000256" key="5">
    <source>
        <dbReference type="ARBA" id="ARBA00010185"/>
    </source>
</evidence>
<feature type="transmembrane region" description="Helical" evidence="19">
    <location>
        <begin position="168"/>
        <end position="185"/>
    </location>
</feature>
<evidence type="ECO:0000256" key="3">
    <source>
        <dbReference type="ARBA" id="ARBA00005119"/>
    </source>
</evidence>
<keyword evidence="17" id="KW-1208">Phospholipid metabolism</keyword>
<evidence type="ECO:0000256" key="9">
    <source>
        <dbReference type="ARBA" id="ARBA00022516"/>
    </source>
</evidence>
<dbReference type="UniPathway" id="UPA00557">
    <property type="reaction ID" value="UER00614"/>
</dbReference>
<evidence type="ECO:0000256" key="1">
    <source>
        <dbReference type="ARBA" id="ARBA00001698"/>
    </source>
</evidence>
<keyword evidence="11 18" id="KW-0812">Transmembrane</keyword>
<comment type="pathway">
    <text evidence="4">Lipid metabolism.</text>
</comment>
<evidence type="ECO:0000256" key="13">
    <source>
        <dbReference type="ARBA" id="ARBA00022989"/>
    </source>
</evidence>
<keyword evidence="10 18" id="KW-0808">Transferase</keyword>
<dbReference type="PROSITE" id="PS01315">
    <property type="entry name" value="CDS"/>
    <property type="match status" value="1"/>
</dbReference>
<comment type="similarity">
    <text evidence="5 18">Belongs to the CDS family.</text>
</comment>
<evidence type="ECO:0000256" key="4">
    <source>
        <dbReference type="ARBA" id="ARBA00005189"/>
    </source>
</evidence>
<comment type="subcellular location">
    <subcellularLocation>
        <location evidence="2">Cell membrane</location>
        <topology evidence="2">Multi-pass membrane protein</topology>
    </subcellularLocation>
</comment>
<evidence type="ECO:0000256" key="17">
    <source>
        <dbReference type="ARBA" id="ARBA00023264"/>
    </source>
</evidence>
<sequence>MSRRAKWADLAPRVMTAAVLLAIGLAEVWAGGWVFALGILALCGLMIWELSRMLAPGAEGRALGLAVLGVLALGLGWLLPGLMALPLIGAAAIGGAGRFARDKWIFGLGCAAILLGAHVLWGLREEAGLAWLLWIISLVILSDIAGYFAGKTFGGPKFWPAISPNKTWSGTIAGWIGAALVGLAFGYSTEAGFGLVIVSVLIAMAGQMGDIAESAIKRRVGVKDSSELLPGHGGVLDRFDAMLGAALATGLLWGLGLIPGIA</sequence>
<evidence type="ECO:0000256" key="2">
    <source>
        <dbReference type="ARBA" id="ARBA00004651"/>
    </source>
</evidence>
<evidence type="ECO:0000256" key="8">
    <source>
        <dbReference type="ARBA" id="ARBA00022475"/>
    </source>
</evidence>
<dbReference type="RefSeq" id="WP_286905457.1">
    <property type="nucleotide sequence ID" value="NZ_CAXAXR010000003.1"/>
</dbReference>
<feature type="transmembrane region" description="Helical" evidence="19">
    <location>
        <begin position="241"/>
        <end position="261"/>
    </location>
</feature>
<evidence type="ECO:0000256" key="7">
    <source>
        <dbReference type="ARBA" id="ARBA00019373"/>
    </source>
</evidence>
<dbReference type="GO" id="GO:0016024">
    <property type="term" value="P:CDP-diacylglycerol biosynthetic process"/>
    <property type="evidence" value="ECO:0007669"/>
    <property type="project" value="UniProtKB-UniPathway"/>
</dbReference>
<evidence type="ECO:0000256" key="19">
    <source>
        <dbReference type="SAM" id="Phobius"/>
    </source>
</evidence>